<dbReference type="OrthoDB" id="5211263at2759"/>
<feature type="region of interest" description="Disordered" evidence="1">
    <location>
        <begin position="212"/>
        <end position="241"/>
    </location>
</feature>
<dbReference type="eggNOG" id="ENOG502SYMB">
    <property type="taxonomic scope" value="Eukaryota"/>
</dbReference>
<dbReference type="EMBL" id="GL629765">
    <property type="protein sequence ID" value="EFX03787.1"/>
    <property type="molecule type" value="Genomic_DNA"/>
</dbReference>
<dbReference type="RefSeq" id="XP_014173269.1">
    <property type="nucleotide sequence ID" value="XM_014317794.1"/>
</dbReference>
<feature type="region of interest" description="Disordered" evidence="1">
    <location>
        <begin position="308"/>
        <end position="397"/>
    </location>
</feature>
<organism evidence="4">
    <name type="scientific">Grosmannia clavigera (strain kw1407 / UAMH 11150)</name>
    <name type="common">Blue stain fungus</name>
    <name type="synonym">Graphiocladiella clavigera</name>
    <dbReference type="NCBI Taxonomy" id="655863"/>
    <lineage>
        <taxon>Eukaryota</taxon>
        <taxon>Fungi</taxon>
        <taxon>Dikarya</taxon>
        <taxon>Ascomycota</taxon>
        <taxon>Pezizomycotina</taxon>
        <taxon>Sordariomycetes</taxon>
        <taxon>Sordariomycetidae</taxon>
        <taxon>Ophiostomatales</taxon>
        <taxon>Ophiostomataceae</taxon>
        <taxon>Leptographium</taxon>
    </lineage>
</organism>
<feature type="transmembrane region" description="Helical" evidence="2">
    <location>
        <begin position="94"/>
        <end position="117"/>
    </location>
</feature>
<keyword evidence="2" id="KW-0812">Transmembrane</keyword>
<reference evidence="3 4" key="1">
    <citation type="journal article" date="2011" name="Proc. Natl. Acad. Sci. U.S.A.">
        <title>Genome and transcriptome analyses of the mountain pine beetle-fungal symbiont Grosmannia clavigera, a lodgepole pine pathogen.</title>
        <authorList>
            <person name="DiGuistini S."/>
            <person name="Wang Y."/>
            <person name="Liao N.Y."/>
            <person name="Taylor G."/>
            <person name="Tanguay P."/>
            <person name="Feau N."/>
            <person name="Henrissat B."/>
            <person name="Chan S.K."/>
            <person name="Hesse-Orce U."/>
            <person name="Alamouti S.M."/>
            <person name="Tsui C.K.M."/>
            <person name="Docking R.T."/>
            <person name="Levasseur A."/>
            <person name="Haridas S."/>
            <person name="Robertson G."/>
            <person name="Birol I."/>
            <person name="Holt R.A."/>
            <person name="Marra M.A."/>
            <person name="Hamelin R.C."/>
            <person name="Hirst M."/>
            <person name="Jones S.J.M."/>
            <person name="Bohlmann J."/>
            <person name="Breuil C."/>
        </authorList>
    </citation>
    <scope>NUCLEOTIDE SEQUENCE [LARGE SCALE GENOMIC DNA]</scope>
    <source>
        <strain evidence="4">kw1407 / UAMH 11150</strain>
    </source>
</reference>
<feature type="transmembrane region" description="Helical" evidence="2">
    <location>
        <begin position="21"/>
        <end position="43"/>
    </location>
</feature>
<feature type="transmembrane region" description="Helical" evidence="2">
    <location>
        <begin position="63"/>
        <end position="82"/>
    </location>
</feature>
<keyword evidence="2" id="KW-0472">Membrane</keyword>
<gene>
    <name evidence="3" type="ORF">CMQ_715</name>
</gene>
<dbReference type="InParanoid" id="F0XEJ7"/>
<dbReference type="AlphaFoldDB" id="F0XEJ7"/>
<accession>F0XEJ7</accession>
<evidence type="ECO:0000313" key="4">
    <source>
        <dbReference type="Proteomes" id="UP000007796"/>
    </source>
</evidence>
<name>F0XEJ7_GROCL</name>
<protein>
    <submittedName>
        <fullName evidence="3">Uncharacterized protein</fullName>
    </submittedName>
</protein>
<evidence type="ECO:0000256" key="2">
    <source>
        <dbReference type="SAM" id="Phobius"/>
    </source>
</evidence>
<sequence>MVSHRNQTQFERARWRKALLFPPWILQIAMLLSLMGIFSYRLAETVENYEENNKNGKMPVVELVWECTNVGLSLVSLLLTILEVSRIFSENLTPFFLLASHIVKLTCAFAILGLDIVVYTQRTEGEWSIIGLAIDVGLLLSLFILGPYAILKFHRMRDDDDMPYSANVKPFGFNSEYTEIETGTVSGGDPFLRANPYNDVTTEYLSRGSIGGVTGRDRSVSATSTLPGDGGRRGSYNHERDTQFDVYRSRAPMTLSHEDVSHAISTELWGNAGGLTAIDRSGSMVGSGMVASRPVQPRVDATNRAASWTVETGRASAPDSLSVPTIHEEHVPDEEEEPTARAAGHVHPLAPGRAEKQALLPGHSRDGSHDDDDDDNRRAFRRIPGTESENSLYGARP</sequence>
<dbReference type="Proteomes" id="UP000007796">
    <property type="component" value="Unassembled WGS sequence"/>
</dbReference>
<dbReference type="GeneID" id="25980662"/>
<keyword evidence="2" id="KW-1133">Transmembrane helix</keyword>
<dbReference type="HOGENOM" id="CLU_044514_0_0_1"/>
<keyword evidence="4" id="KW-1185">Reference proteome</keyword>
<feature type="compositionally biased region" description="Basic and acidic residues" evidence="1">
    <location>
        <begin position="230"/>
        <end position="241"/>
    </location>
</feature>
<proteinExistence type="predicted"/>
<evidence type="ECO:0000256" key="1">
    <source>
        <dbReference type="SAM" id="MobiDB-lite"/>
    </source>
</evidence>
<feature type="transmembrane region" description="Helical" evidence="2">
    <location>
        <begin position="129"/>
        <end position="151"/>
    </location>
</feature>
<evidence type="ECO:0000313" key="3">
    <source>
        <dbReference type="EMBL" id="EFX03787.1"/>
    </source>
</evidence>